<feature type="compositionally biased region" description="Acidic residues" evidence="13">
    <location>
        <begin position="229"/>
        <end position="248"/>
    </location>
</feature>
<keyword evidence="16" id="KW-1185">Reference proteome</keyword>
<evidence type="ECO:0000256" key="14">
    <source>
        <dbReference type="SAM" id="Phobius"/>
    </source>
</evidence>
<dbReference type="PANTHER" id="PTHR11923:SF110">
    <property type="entry name" value="SCAVENGER RECEPTOR CLASS B MEMBER 1"/>
    <property type="match status" value="1"/>
</dbReference>
<evidence type="ECO:0000256" key="10">
    <source>
        <dbReference type="ARBA" id="ARBA00023180"/>
    </source>
</evidence>
<dbReference type="PRINTS" id="PR01609">
    <property type="entry name" value="CD36FAMILY"/>
</dbReference>
<dbReference type="PANTHER" id="PTHR11923">
    <property type="entry name" value="SCAVENGER RECEPTOR CLASS B TYPE-1 SR-B1"/>
    <property type="match status" value="1"/>
</dbReference>
<feature type="region of interest" description="Disordered" evidence="13">
    <location>
        <begin position="229"/>
        <end position="276"/>
    </location>
</feature>
<gene>
    <name evidence="15" type="ORF">TCAL_08665</name>
</gene>
<organism evidence="15 16">
    <name type="scientific">Tigriopus californicus</name>
    <name type="common">Marine copepod</name>
    <dbReference type="NCBI Taxonomy" id="6832"/>
    <lineage>
        <taxon>Eukaryota</taxon>
        <taxon>Metazoa</taxon>
        <taxon>Ecdysozoa</taxon>
        <taxon>Arthropoda</taxon>
        <taxon>Crustacea</taxon>
        <taxon>Multicrustacea</taxon>
        <taxon>Hexanauplia</taxon>
        <taxon>Copepoda</taxon>
        <taxon>Harpacticoida</taxon>
        <taxon>Harpacticidae</taxon>
        <taxon>Tigriopus</taxon>
    </lineage>
</organism>
<evidence type="ECO:0000256" key="3">
    <source>
        <dbReference type="ARBA" id="ARBA00010532"/>
    </source>
</evidence>
<evidence type="ECO:0000256" key="13">
    <source>
        <dbReference type="SAM" id="MobiDB-lite"/>
    </source>
</evidence>
<dbReference type="GO" id="GO:0005901">
    <property type="term" value="C:caveola"/>
    <property type="evidence" value="ECO:0007669"/>
    <property type="project" value="UniProtKB-SubCell"/>
</dbReference>
<evidence type="ECO:0000256" key="8">
    <source>
        <dbReference type="ARBA" id="ARBA00023157"/>
    </source>
</evidence>
<protein>
    <recommendedName>
        <fullName evidence="11">Scavenger receptor class B member 1</fullName>
    </recommendedName>
    <alternativeName>
        <fullName evidence="12">SR-BI</fullName>
    </alternativeName>
</protein>
<dbReference type="EMBL" id="VCGU01000005">
    <property type="protein sequence ID" value="TRY74958.1"/>
    <property type="molecule type" value="Genomic_DNA"/>
</dbReference>
<evidence type="ECO:0000256" key="5">
    <source>
        <dbReference type="ARBA" id="ARBA00022692"/>
    </source>
</evidence>
<keyword evidence="10" id="KW-0325">Glycoprotein</keyword>
<comment type="caution">
    <text evidence="15">The sequence shown here is derived from an EMBL/GenBank/DDBJ whole genome shotgun (WGS) entry which is preliminary data.</text>
</comment>
<evidence type="ECO:0000256" key="12">
    <source>
        <dbReference type="ARBA" id="ARBA00042244"/>
    </source>
</evidence>
<dbReference type="GO" id="GO:0005044">
    <property type="term" value="F:scavenger receptor activity"/>
    <property type="evidence" value="ECO:0007669"/>
    <property type="project" value="TreeGrafter"/>
</dbReference>
<sequence>MSGETDQFLSHNKSKPAASPPRNGCCHTKGTAICCMLTGALGAAVVLVGILVLLLGEGYLEKAIEQSMALSEGSDRLESWLHPPVTPHLTGYAFHITNPEAVLQGKKPILEEKGPYVYKAVNIKDADGNLQFHEDHTITYRLRKLYFYEPSLSGPGLDPAKDYLTVPNIPLWTGLNRLKDKGALARSVGEGLVLGNGLAIPFINVTFDGLLWGYEDELPCLSLDMPSECQDEEASPFGSSDDDDDDDWGWDKRKKKRRRKRQTQDGQDDRYADIENDPESEWHGIAKPKAEFVDCKCNWGLFRDRNVTMREPVRFFSGVGDLSSKGVVTKYDGRDTLGWWAKDSVCDQVKGQDSSTLPPGITKETVLDVFISLMCRGLPLQYEKETEHAGIRTYRFIPPLNAMGAHDDPDPEKRNPDNECYCLEDEGFKCYKSGVLNMEPCKRATQAPLALSMPHFYNADPVYQQGVGGLTPNKEDHQFFLDVVPEFGFPLAIRPRFQLNILIGRYASGTWDKIQSMQDEILMPFLWAQDGFDEPSEEMAEKIKMGLGAPQKIPLLGAVVCLFIGAVLMAICLGFFFWQRRVRASRKFDDANQLGMSPYST</sequence>
<dbReference type="STRING" id="6832.A0A553PBA6"/>
<dbReference type="Pfam" id="PF01130">
    <property type="entry name" value="CD36"/>
    <property type="match status" value="1"/>
</dbReference>
<dbReference type="OrthoDB" id="195015at2759"/>
<feature type="compositionally biased region" description="Polar residues" evidence="13">
    <location>
        <begin position="1"/>
        <end position="11"/>
    </location>
</feature>
<feature type="region of interest" description="Disordered" evidence="13">
    <location>
        <begin position="1"/>
        <end position="23"/>
    </location>
</feature>
<keyword evidence="4" id="KW-1003">Cell membrane</keyword>
<evidence type="ECO:0000256" key="6">
    <source>
        <dbReference type="ARBA" id="ARBA00022989"/>
    </source>
</evidence>
<evidence type="ECO:0000256" key="4">
    <source>
        <dbReference type="ARBA" id="ARBA00022475"/>
    </source>
</evidence>
<accession>A0A553PBA6</accession>
<evidence type="ECO:0000256" key="7">
    <source>
        <dbReference type="ARBA" id="ARBA00023136"/>
    </source>
</evidence>
<keyword evidence="5 14" id="KW-0812">Transmembrane</keyword>
<keyword evidence="8" id="KW-1015">Disulfide bond</keyword>
<dbReference type="AlphaFoldDB" id="A0A553PBA6"/>
<keyword evidence="6 14" id="KW-1133">Transmembrane helix</keyword>
<evidence type="ECO:0000313" key="16">
    <source>
        <dbReference type="Proteomes" id="UP000318571"/>
    </source>
</evidence>
<dbReference type="OMA" id="PESEWHG"/>
<comment type="subcellular location">
    <subcellularLocation>
        <location evidence="2">Cell membrane</location>
        <topology evidence="2">Multi-pass membrane protein</topology>
    </subcellularLocation>
    <subcellularLocation>
        <location evidence="1">Membrane</location>
        <location evidence="1">Caveola</location>
        <topology evidence="1">Multi-pass membrane protein</topology>
    </subcellularLocation>
</comment>
<evidence type="ECO:0000313" key="15">
    <source>
        <dbReference type="EMBL" id="TRY74958.1"/>
    </source>
</evidence>
<proteinExistence type="inferred from homology"/>
<evidence type="ECO:0000256" key="1">
    <source>
        <dbReference type="ARBA" id="ARBA00004189"/>
    </source>
</evidence>
<evidence type="ECO:0000256" key="2">
    <source>
        <dbReference type="ARBA" id="ARBA00004651"/>
    </source>
</evidence>
<dbReference type="Proteomes" id="UP000318571">
    <property type="component" value="Chromosome 2"/>
</dbReference>
<dbReference type="InterPro" id="IPR002159">
    <property type="entry name" value="CD36_fam"/>
</dbReference>
<evidence type="ECO:0000256" key="9">
    <source>
        <dbReference type="ARBA" id="ARBA00023170"/>
    </source>
</evidence>
<keyword evidence="7 14" id="KW-0472">Membrane</keyword>
<feature type="compositionally biased region" description="Basic residues" evidence="13">
    <location>
        <begin position="252"/>
        <end position="261"/>
    </location>
</feature>
<dbReference type="GO" id="GO:0005737">
    <property type="term" value="C:cytoplasm"/>
    <property type="evidence" value="ECO:0007669"/>
    <property type="project" value="TreeGrafter"/>
</dbReference>
<feature type="transmembrane region" description="Helical" evidence="14">
    <location>
        <begin position="32"/>
        <end position="56"/>
    </location>
</feature>
<reference evidence="15 16" key="1">
    <citation type="journal article" date="2018" name="Nat. Ecol. Evol.">
        <title>Genomic signatures of mitonuclear coevolution across populations of Tigriopus californicus.</title>
        <authorList>
            <person name="Barreto F.S."/>
            <person name="Watson E.T."/>
            <person name="Lima T.G."/>
            <person name="Willett C.S."/>
            <person name="Edmands S."/>
            <person name="Li W."/>
            <person name="Burton R.S."/>
        </authorList>
    </citation>
    <scope>NUCLEOTIDE SEQUENCE [LARGE SCALE GENOMIC DNA]</scope>
    <source>
        <strain evidence="15 16">San Diego</strain>
    </source>
</reference>
<evidence type="ECO:0000256" key="11">
    <source>
        <dbReference type="ARBA" id="ARBA00040821"/>
    </source>
</evidence>
<comment type="similarity">
    <text evidence="3">Belongs to the CD36 family.</text>
</comment>
<name>A0A553PBA6_TIGCA</name>
<keyword evidence="9" id="KW-0675">Receptor</keyword>
<feature type="transmembrane region" description="Helical" evidence="14">
    <location>
        <begin position="555"/>
        <end position="578"/>
    </location>
</feature>